<dbReference type="PANTHER" id="PTHR21363:SF0">
    <property type="entry name" value="PREPHENATE DEHYDROGENASE [NADP(+)]"/>
    <property type="match status" value="1"/>
</dbReference>
<dbReference type="GO" id="GO:0004665">
    <property type="term" value="F:prephenate dehydrogenase (NADP+) activity"/>
    <property type="evidence" value="ECO:0007669"/>
    <property type="project" value="InterPro"/>
</dbReference>
<gene>
    <name evidence="4" type="ORF">CCR94_08625</name>
</gene>
<dbReference type="GO" id="GO:0006571">
    <property type="term" value="P:tyrosine biosynthetic process"/>
    <property type="evidence" value="ECO:0007669"/>
    <property type="project" value="InterPro"/>
</dbReference>
<keyword evidence="2" id="KW-0812">Transmembrane</keyword>
<comment type="caution">
    <text evidence="4">The sequence shown here is derived from an EMBL/GenBank/DDBJ whole genome shotgun (WGS) entry which is preliminary data.</text>
</comment>
<accession>A0A2S6NAG8</accession>
<dbReference type="SUPFAM" id="SSF51735">
    <property type="entry name" value="NAD(P)-binding Rossmann-fold domains"/>
    <property type="match status" value="1"/>
</dbReference>
<feature type="transmembrane region" description="Helical" evidence="2">
    <location>
        <begin position="44"/>
        <end position="61"/>
    </location>
</feature>
<dbReference type="InterPro" id="IPR050812">
    <property type="entry name" value="Preph/Arog_dehydrog"/>
</dbReference>
<keyword evidence="2" id="KW-0472">Membrane</keyword>
<organism evidence="4 5">
    <name type="scientific">Rhodoblastus sphagnicola</name>
    <dbReference type="NCBI Taxonomy" id="333368"/>
    <lineage>
        <taxon>Bacteria</taxon>
        <taxon>Pseudomonadati</taxon>
        <taxon>Pseudomonadota</taxon>
        <taxon>Alphaproteobacteria</taxon>
        <taxon>Hyphomicrobiales</taxon>
        <taxon>Rhodoblastaceae</taxon>
        <taxon>Rhodoblastus</taxon>
    </lineage>
</organism>
<dbReference type="EMBL" id="NHSJ01000055">
    <property type="protein sequence ID" value="PPQ31613.1"/>
    <property type="molecule type" value="Genomic_DNA"/>
</dbReference>
<dbReference type="GO" id="GO:0070403">
    <property type="term" value="F:NAD+ binding"/>
    <property type="evidence" value="ECO:0007669"/>
    <property type="project" value="InterPro"/>
</dbReference>
<dbReference type="Pfam" id="PF20463">
    <property type="entry name" value="PDH_C"/>
    <property type="match status" value="1"/>
</dbReference>
<feature type="domain" description="Prephenate/arogenate dehydrogenase" evidence="3">
    <location>
        <begin position="42"/>
        <end position="294"/>
    </location>
</feature>
<dbReference type="Proteomes" id="UP000239089">
    <property type="component" value="Unassembled WGS sequence"/>
</dbReference>
<evidence type="ECO:0000313" key="5">
    <source>
        <dbReference type="Proteomes" id="UP000239089"/>
    </source>
</evidence>
<feature type="transmembrane region" description="Helical" evidence="2">
    <location>
        <begin position="81"/>
        <end position="103"/>
    </location>
</feature>
<keyword evidence="5" id="KW-1185">Reference proteome</keyword>
<dbReference type="OrthoDB" id="9800497at2"/>
<keyword evidence="2" id="KW-1133">Transmembrane helix</keyword>
<dbReference type="SUPFAM" id="SSF48179">
    <property type="entry name" value="6-phosphogluconate dehydrogenase C-terminal domain-like"/>
    <property type="match status" value="1"/>
</dbReference>
<name>A0A2S6NAG8_9HYPH</name>
<keyword evidence="1" id="KW-0560">Oxidoreductase</keyword>
<dbReference type="InterPro" id="IPR046826">
    <property type="entry name" value="PDH_N"/>
</dbReference>
<reference evidence="4 5" key="1">
    <citation type="journal article" date="2018" name="Arch. Microbiol.">
        <title>New insights into the metabolic potential of the phototrophic purple bacterium Rhodopila globiformis DSM 161(T) from its draft genome sequence and evidence for a vanadium-dependent nitrogenase.</title>
        <authorList>
            <person name="Imhoff J.F."/>
            <person name="Rahn T."/>
            <person name="Kunzel S."/>
            <person name="Neulinger S.C."/>
        </authorList>
    </citation>
    <scope>NUCLEOTIDE SEQUENCE [LARGE SCALE GENOMIC DNA]</scope>
    <source>
        <strain evidence="4 5">DSM 16996</strain>
    </source>
</reference>
<dbReference type="PANTHER" id="PTHR21363">
    <property type="entry name" value="PREPHENATE DEHYDROGENASE"/>
    <property type="match status" value="1"/>
</dbReference>
<dbReference type="PROSITE" id="PS51176">
    <property type="entry name" value="PDH_ADH"/>
    <property type="match status" value="1"/>
</dbReference>
<dbReference type="Pfam" id="PF02153">
    <property type="entry name" value="PDH_N"/>
    <property type="match status" value="1"/>
</dbReference>
<dbReference type="InterPro" id="IPR036291">
    <property type="entry name" value="NAD(P)-bd_dom_sf"/>
</dbReference>
<evidence type="ECO:0000256" key="1">
    <source>
        <dbReference type="ARBA" id="ARBA00023002"/>
    </source>
</evidence>
<dbReference type="Gene3D" id="3.40.50.720">
    <property type="entry name" value="NAD(P)-binding Rossmann-like Domain"/>
    <property type="match status" value="1"/>
</dbReference>
<protein>
    <submittedName>
        <fullName evidence="4">Prephenate dehydrogenase</fullName>
    </submittedName>
</protein>
<dbReference type="InterPro" id="IPR008927">
    <property type="entry name" value="6-PGluconate_DH-like_C_sf"/>
</dbReference>
<evidence type="ECO:0000259" key="3">
    <source>
        <dbReference type="PROSITE" id="PS51176"/>
    </source>
</evidence>
<proteinExistence type="predicted"/>
<sequence length="294" mass="32252">MSFLRVRRIFFQEPASASRSRESCLEIDVSQGQTKRKKRNPPRIGLIGLGAFGRLIAAHLGGRFPLLGYDPQASAQLKGVALAALAEAAACDVVILAVPVPALRNVIRDIRPHLRAGALVLDVGSVKVLPARIMREELPDTVDIIGTHPMFGPQSARGGVKGLKIVLCPIRGRWVRPLAGWLRQTLGLDAIIATPEQHDREAAMVQGLTHLIAKVLVEMEPLPRAMTTVSFDLLMRAVDMVRHDAPEVFYAIERMNPYVPEVRRKFFGLAAELAEHLEQNGEGGEQKQGDCLPH</sequence>
<dbReference type="AlphaFoldDB" id="A0A2S6NAG8"/>
<dbReference type="InterPro" id="IPR046825">
    <property type="entry name" value="PDH_C"/>
</dbReference>
<evidence type="ECO:0000256" key="2">
    <source>
        <dbReference type="SAM" id="Phobius"/>
    </source>
</evidence>
<evidence type="ECO:0000313" key="4">
    <source>
        <dbReference type="EMBL" id="PPQ31613.1"/>
    </source>
</evidence>
<dbReference type="InterPro" id="IPR003099">
    <property type="entry name" value="Prephen_DH"/>
</dbReference>
<dbReference type="GO" id="GO:0008977">
    <property type="term" value="F:prephenate dehydrogenase (NAD+) activity"/>
    <property type="evidence" value="ECO:0007669"/>
    <property type="project" value="InterPro"/>
</dbReference>